<dbReference type="GeneID" id="35595490"/>
<dbReference type="EMBL" id="FJUY01000001">
    <property type="protein sequence ID" value="CZT14109.1"/>
    <property type="molecule type" value="Genomic_DNA"/>
</dbReference>
<keyword evidence="3" id="KW-1185">Reference proteome</keyword>
<sequence>MSVHTAHSIHSSHSNHSAVTASTRVAQPSAGNATITELREQIIADARMLYPDIFKRYLSGKGLIQGPVRREEIFDIVIIRKPSAQGITAVLVYGRPESRRTALQSEEKRSYFDAMESLLLCLAGNLGEKSRIERDGNRPRYRWELIRIKGKDIGLIGRGGKEAEDVLLLP</sequence>
<evidence type="ECO:0000313" key="2">
    <source>
        <dbReference type="EMBL" id="CZT14109.1"/>
    </source>
</evidence>
<evidence type="ECO:0000313" key="3">
    <source>
        <dbReference type="Proteomes" id="UP000225277"/>
    </source>
</evidence>
<reference evidence="2 3" key="1">
    <citation type="submission" date="2016-03" db="EMBL/GenBank/DDBJ databases">
        <authorList>
            <person name="Ploux O."/>
        </authorList>
    </citation>
    <scope>NUCLEOTIDE SEQUENCE [LARGE SCALE GENOMIC DNA]</scope>
    <source>
        <strain evidence="2 3">URUG2</strain>
    </source>
</reference>
<feature type="compositionally biased region" description="Low complexity" evidence="1">
    <location>
        <begin position="1"/>
        <end position="17"/>
    </location>
</feature>
<name>A0A2D3UY64_9PEZI</name>
<dbReference type="Proteomes" id="UP000225277">
    <property type="component" value="Unassembled WGS sequence"/>
</dbReference>
<dbReference type="RefSeq" id="XP_023621007.1">
    <property type="nucleotide sequence ID" value="XM_023765239.1"/>
</dbReference>
<evidence type="ECO:0000256" key="1">
    <source>
        <dbReference type="SAM" id="MobiDB-lite"/>
    </source>
</evidence>
<dbReference type="AlphaFoldDB" id="A0A2D3UY64"/>
<organism evidence="2 3">
    <name type="scientific">Ramularia collo-cygni</name>
    <dbReference type="NCBI Taxonomy" id="112498"/>
    <lineage>
        <taxon>Eukaryota</taxon>
        <taxon>Fungi</taxon>
        <taxon>Dikarya</taxon>
        <taxon>Ascomycota</taxon>
        <taxon>Pezizomycotina</taxon>
        <taxon>Dothideomycetes</taxon>
        <taxon>Dothideomycetidae</taxon>
        <taxon>Mycosphaerellales</taxon>
        <taxon>Mycosphaerellaceae</taxon>
        <taxon>Ramularia</taxon>
    </lineage>
</organism>
<proteinExistence type="predicted"/>
<gene>
    <name evidence="2" type="ORF">RCC_00084</name>
</gene>
<accession>A0A2D3UY64</accession>
<feature type="region of interest" description="Disordered" evidence="1">
    <location>
        <begin position="1"/>
        <end position="25"/>
    </location>
</feature>
<protein>
    <submittedName>
        <fullName evidence="2">Uncharacterized protein</fullName>
    </submittedName>
</protein>